<keyword evidence="3" id="KW-1185">Reference proteome</keyword>
<name>A0ABN9FSF7_9NEOB</name>
<dbReference type="EMBL" id="CATNWA010017301">
    <property type="protein sequence ID" value="CAI9599468.1"/>
    <property type="molecule type" value="Genomic_DNA"/>
</dbReference>
<dbReference type="Proteomes" id="UP001162483">
    <property type="component" value="Unassembled WGS sequence"/>
</dbReference>
<organism evidence="2 3">
    <name type="scientific">Staurois parvus</name>
    <dbReference type="NCBI Taxonomy" id="386267"/>
    <lineage>
        <taxon>Eukaryota</taxon>
        <taxon>Metazoa</taxon>
        <taxon>Chordata</taxon>
        <taxon>Craniata</taxon>
        <taxon>Vertebrata</taxon>
        <taxon>Euteleostomi</taxon>
        <taxon>Amphibia</taxon>
        <taxon>Batrachia</taxon>
        <taxon>Anura</taxon>
        <taxon>Neobatrachia</taxon>
        <taxon>Ranoidea</taxon>
        <taxon>Ranidae</taxon>
        <taxon>Staurois</taxon>
    </lineage>
</organism>
<feature type="compositionally biased region" description="Basic and acidic residues" evidence="1">
    <location>
        <begin position="119"/>
        <end position="130"/>
    </location>
</feature>
<evidence type="ECO:0000313" key="2">
    <source>
        <dbReference type="EMBL" id="CAI9599468.1"/>
    </source>
</evidence>
<sequence>MVIEMASQNFLQPVSSWISRMCEAVHLTGGPVSNSQTNLNDSESRVNKNQGSECNDDYEQNLDELSEDEELSCGKAHLHTSDADSWTSTDDEEDNRSLAQKSQVSVQLAESRTGTPCQPEKRRFSGQSRDDSSLFESLSVIPEDNEEYVNREITALLKDLETTSFSSLGTVIGKNSRDLDVISYQSYNEDGVLVHSRAASEASELQDARQEIGSISSRNQQIFL</sequence>
<evidence type="ECO:0000313" key="3">
    <source>
        <dbReference type="Proteomes" id="UP001162483"/>
    </source>
</evidence>
<proteinExistence type="predicted"/>
<protein>
    <submittedName>
        <fullName evidence="2">Uncharacterized protein</fullName>
    </submittedName>
</protein>
<feature type="region of interest" description="Disordered" evidence="1">
    <location>
        <begin position="30"/>
        <end position="54"/>
    </location>
</feature>
<accession>A0ABN9FSF7</accession>
<feature type="compositionally biased region" description="Polar residues" evidence="1">
    <location>
        <begin position="97"/>
        <end position="116"/>
    </location>
</feature>
<comment type="caution">
    <text evidence="2">The sequence shown here is derived from an EMBL/GenBank/DDBJ whole genome shotgun (WGS) entry which is preliminary data.</text>
</comment>
<gene>
    <name evidence="2" type="ORF">SPARVUS_LOCUS12589596</name>
</gene>
<evidence type="ECO:0000256" key="1">
    <source>
        <dbReference type="SAM" id="MobiDB-lite"/>
    </source>
</evidence>
<reference evidence="2" key="1">
    <citation type="submission" date="2023-05" db="EMBL/GenBank/DDBJ databases">
        <authorList>
            <person name="Stuckert A."/>
        </authorList>
    </citation>
    <scope>NUCLEOTIDE SEQUENCE</scope>
</reference>
<feature type="compositionally biased region" description="Polar residues" evidence="1">
    <location>
        <begin position="31"/>
        <end position="53"/>
    </location>
</feature>
<feature type="region of interest" description="Disordered" evidence="1">
    <location>
        <begin position="79"/>
        <end position="130"/>
    </location>
</feature>